<evidence type="ECO:0000313" key="7">
    <source>
        <dbReference type="Proteomes" id="UP001500218"/>
    </source>
</evidence>
<sequence length="422" mass="44008">MSGMSHPARRTVAIVTSLLLAGTAVAACGDDKAAVPGVTDTEIVIGTHTPLTGPAAAGYSEIAPAAKAYFDYVNANGGVHGRKITYKIMDDGYNPANTTQVVRQLVLQDKVFAILNGLGTPTHTGVLDFLNTNKVPDLFVASGSLSWNQPTKYPQTFGFNTDYTVEGKILATHVKTTFAGKKVCFLGQDDDFGRDSLAGVKKVLGTLAAEQKYTVTNANVGPQIGAFKAAGCEVVILATVPGFTALSIGTAARLAFRPQWVVSNVGSDYPTVAALLKEAAPLAEGMIGISPLPAATDAADPWTALFKKVHDQYSPGTPFNGNAIYGMSVAYLFVQALQAAGKDLTREGLIAAVEKGGFTGPGYAPLRYSRTNHSGYGGGRLTRVASAAQAFFGPVYETDPADGPVAEYTQQRPAPPTSGIPG</sequence>
<dbReference type="Proteomes" id="UP001500218">
    <property type="component" value="Unassembled WGS sequence"/>
</dbReference>
<evidence type="ECO:0000256" key="1">
    <source>
        <dbReference type="ARBA" id="ARBA00010062"/>
    </source>
</evidence>
<dbReference type="InterPro" id="IPR028081">
    <property type="entry name" value="Leu-bd"/>
</dbReference>
<feature type="signal peptide" evidence="4">
    <location>
        <begin position="1"/>
        <end position="26"/>
    </location>
</feature>
<accession>A0ABP4XZJ0</accession>
<dbReference type="PANTHER" id="PTHR47235:SF1">
    <property type="entry name" value="BLR6548 PROTEIN"/>
    <property type="match status" value="1"/>
</dbReference>
<feature type="domain" description="Leucine-binding protein" evidence="5">
    <location>
        <begin position="42"/>
        <end position="386"/>
    </location>
</feature>
<dbReference type="SUPFAM" id="SSF53822">
    <property type="entry name" value="Periplasmic binding protein-like I"/>
    <property type="match status" value="1"/>
</dbReference>
<evidence type="ECO:0000256" key="2">
    <source>
        <dbReference type="ARBA" id="ARBA00022729"/>
    </source>
</evidence>
<feature type="chain" id="PRO_5045905996" evidence="4">
    <location>
        <begin position="27"/>
        <end position="422"/>
    </location>
</feature>
<feature type="compositionally biased region" description="Pro residues" evidence="3">
    <location>
        <begin position="413"/>
        <end position="422"/>
    </location>
</feature>
<keyword evidence="7" id="KW-1185">Reference proteome</keyword>
<reference evidence="7" key="1">
    <citation type="journal article" date="2019" name="Int. J. Syst. Evol. Microbiol.">
        <title>The Global Catalogue of Microorganisms (GCM) 10K type strain sequencing project: providing services to taxonomists for standard genome sequencing and annotation.</title>
        <authorList>
            <consortium name="The Broad Institute Genomics Platform"/>
            <consortium name="The Broad Institute Genome Sequencing Center for Infectious Disease"/>
            <person name="Wu L."/>
            <person name="Ma J."/>
        </authorList>
    </citation>
    <scope>NUCLEOTIDE SEQUENCE [LARGE SCALE GENOMIC DNA]</scope>
    <source>
        <strain evidence="7">JCM 13250</strain>
    </source>
</reference>
<evidence type="ECO:0000256" key="4">
    <source>
        <dbReference type="SAM" id="SignalP"/>
    </source>
</evidence>
<proteinExistence type="inferred from homology"/>
<gene>
    <name evidence="6" type="ORF">GCM10009682_21030</name>
</gene>
<comment type="similarity">
    <text evidence="1">Belongs to the leucine-binding protein family.</text>
</comment>
<evidence type="ECO:0000313" key="6">
    <source>
        <dbReference type="EMBL" id="GAA1799183.1"/>
    </source>
</evidence>
<organism evidence="6 7">
    <name type="scientific">Luedemannella flava</name>
    <dbReference type="NCBI Taxonomy" id="349316"/>
    <lineage>
        <taxon>Bacteria</taxon>
        <taxon>Bacillati</taxon>
        <taxon>Actinomycetota</taxon>
        <taxon>Actinomycetes</taxon>
        <taxon>Micromonosporales</taxon>
        <taxon>Micromonosporaceae</taxon>
        <taxon>Luedemannella</taxon>
    </lineage>
</organism>
<name>A0ABP4XZJ0_9ACTN</name>
<evidence type="ECO:0000259" key="5">
    <source>
        <dbReference type="Pfam" id="PF13458"/>
    </source>
</evidence>
<dbReference type="PANTHER" id="PTHR47235">
    <property type="entry name" value="BLR6548 PROTEIN"/>
    <property type="match status" value="1"/>
</dbReference>
<dbReference type="Pfam" id="PF13458">
    <property type="entry name" value="Peripla_BP_6"/>
    <property type="match status" value="1"/>
</dbReference>
<feature type="region of interest" description="Disordered" evidence="3">
    <location>
        <begin position="402"/>
        <end position="422"/>
    </location>
</feature>
<protein>
    <submittedName>
        <fullName evidence="6">ABC transporter substrate-binding protein</fullName>
    </submittedName>
</protein>
<dbReference type="Gene3D" id="3.40.50.2300">
    <property type="match status" value="2"/>
</dbReference>
<dbReference type="InterPro" id="IPR028082">
    <property type="entry name" value="Peripla_BP_I"/>
</dbReference>
<dbReference type="CDD" id="cd06343">
    <property type="entry name" value="PBP1_ABC_ligand_binding-like"/>
    <property type="match status" value="1"/>
</dbReference>
<comment type="caution">
    <text evidence="6">The sequence shown here is derived from an EMBL/GenBank/DDBJ whole genome shotgun (WGS) entry which is preliminary data.</text>
</comment>
<keyword evidence="2 4" id="KW-0732">Signal</keyword>
<evidence type="ECO:0000256" key="3">
    <source>
        <dbReference type="SAM" id="MobiDB-lite"/>
    </source>
</evidence>
<dbReference type="EMBL" id="BAAALT010000053">
    <property type="protein sequence ID" value="GAA1799183.1"/>
    <property type="molecule type" value="Genomic_DNA"/>
</dbReference>